<comment type="catalytic activity">
    <reaction evidence="1">
        <text>Exonucleolytic cleavage in the 3'- to 5'-direction to yield nucleoside 5'-phosphates.</text>
        <dbReference type="EC" id="3.1.13.1"/>
    </reaction>
</comment>
<reference evidence="12 13" key="1">
    <citation type="submission" date="2018-10" db="EMBL/GenBank/DDBJ databases">
        <title>Comparative functional genomics of the obligate endosymbiont Buchnera aphidicola.</title>
        <authorList>
            <person name="Chong R.A."/>
        </authorList>
    </citation>
    <scope>NUCLEOTIDE SEQUENCE [LARGE SCALE GENOMIC DNA]</scope>
    <source>
        <strain evidence="12 13">Mrh</strain>
    </source>
</reference>
<dbReference type="SMART" id="SM00357">
    <property type="entry name" value="CSP"/>
    <property type="match status" value="1"/>
</dbReference>
<evidence type="ECO:0000256" key="6">
    <source>
        <dbReference type="ARBA" id="ARBA00022801"/>
    </source>
</evidence>
<dbReference type="NCBIfam" id="TIGR00358">
    <property type="entry name" value="3_prime_RNase"/>
    <property type="match status" value="1"/>
</dbReference>
<keyword evidence="4" id="KW-0963">Cytoplasm</keyword>
<dbReference type="InterPro" id="IPR050180">
    <property type="entry name" value="RNR_Ribonuclease"/>
</dbReference>
<evidence type="ECO:0000256" key="1">
    <source>
        <dbReference type="ARBA" id="ARBA00001849"/>
    </source>
</evidence>
<dbReference type="SMART" id="SM00955">
    <property type="entry name" value="RNB"/>
    <property type="match status" value="1"/>
</dbReference>
<sequence length="627" mass="72175">PRIEGIVKSTDKGFGFLEIDSQTSYFIPPKEMKKIMHGDRIIAKLKIENDREVVCPEVLVEPFLSRFVGRIQKFKETFYIKPDYPFLREAIVCTVSCTLPKNVKTGDWAIAILIQHKLKGDYRFSAELIKFIINQDSPLVPWLVTLSRHQLETSEPKLKIDDINFYDNFSRTDLTDLEFITIDHCSTKDIDDALFIKKKSSGMFSLIVAISDPTSYIYPGSKIDNIASKRGFTNYLPGLNIPMLPRILSEDKCSLKMNQRRPAIACKMLFNYDGKILYDKTNFSLTWITSKSQLSYDSVSDWLENKGTWFPESNLIANQLLLLNELCNLRTKWREKYALLFKDRPEYVFKLSSEFKILGIYIEPKRIAHKIIEEAMIAANVCAAKLLSDKFGFGVYNIHSGFDPTNAEYAISLLSKYNIAFNANEIQTLSGFCKLRRELDNISNEYLDNRIQKLLSFGEINNKPGPHFALGFPVYATWTSPIRKYGDIINHRLIKIIITGKGEAIAPSNDALLTINDRRRRIRIAERDVEDWLYTSFLKEMDYRKKIFNAKITDIFRAGMKVKLLENGANVFIPAPFLHNIRNELVCNKEKGIVYIMGKKHYVISNIIKVILIDIKIETRSIIGKPI</sequence>
<dbReference type="PROSITE" id="PS01175">
    <property type="entry name" value="RIBONUCLEASE_II"/>
    <property type="match status" value="1"/>
</dbReference>
<protein>
    <recommendedName>
        <fullName evidence="9">Exoribonuclease II</fullName>
        <ecNumber evidence="9">3.1.13.1</ecNumber>
    </recommendedName>
</protein>
<evidence type="ECO:0000256" key="7">
    <source>
        <dbReference type="ARBA" id="ARBA00022839"/>
    </source>
</evidence>
<dbReference type="PANTHER" id="PTHR23355:SF37">
    <property type="entry name" value="EXORIBONUCLEASE 2"/>
    <property type="match status" value="1"/>
</dbReference>
<dbReference type="OrthoDB" id="9764149at2"/>
<evidence type="ECO:0000256" key="4">
    <source>
        <dbReference type="ARBA" id="ARBA00022490"/>
    </source>
</evidence>
<name>A0A4D6YG17_BUCMH</name>
<keyword evidence="6 12" id="KW-0378">Hydrolase</keyword>
<evidence type="ECO:0000256" key="2">
    <source>
        <dbReference type="ARBA" id="ARBA00004496"/>
    </source>
</evidence>
<dbReference type="Pfam" id="PF08206">
    <property type="entry name" value="OB_RNB"/>
    <property type="match status" value="1"/>
</dbReference>
<evidence type="ECO:0000256" key="3">
    <source>
        <dbReference type="ARBA" id="ARBA00009925"/>
    </source>
</evidence>
<evidence type="ECO:0000256" key="8">
    <source>
        <dbReference type="ARBA" id="ARBA00022884"/>
    </source>
</evidence>
<dbReference type="InterPro" id="IPR012340">
    <property type="entry name" value="NA-bd_OB-fold"/>
</dbReference>
<dbReference type="SUPFAM" id="SSF50249">
    <property type="entry name" value="Nucleic acid-binding proteins"/>
    <property type="match status" value="4"/>
</dbReference>
<evidence type="ECO:0000313" key="13">
    <source>
        <dbReference type="Proteomes" id="UP000298566"/>
    </source>
</evidence>
<dbReference type="InterPro" id="IPR004476">
    <property type="entry name" value="RNase_II/RNase_R"/>
</dbReference>
<evidence type="ECO:0000259" key="11">
    <source>
        <dbReference type="SMART" id="SM00955"/>
    </source>
</evidence>
<dbReference type="GO" id="GO:0008859">
    <property type="term" value="F:exoribonuclease II activity"/>
    <property type="evidence" value="ECO:0007669"/>
    <property type="project" value="UniProtKB-UniRule"/>
</dbReference>
<evidence type="ECO:0000256" key="9">
    <source>
        <dbReference type="NCBIfam" id="TIGR02062"/>
    </source>
</evidence>
<dbReference type="Proteomes" id="UP000298566">
    <property type="component" value="Chromosome"/>
</dbReference>
<keyword evidence="5" id="KW-0540">Nuclease</keyword>
<feature type="non-terminal residue" evidence="12">
    <location>
        <position position="1"/>
    </location>
</feature>
<dbReference type="InterPro" id="IPR001900">
    <property type="entry name" value="RNase_II/R"/>
</dbReference>
<proteinExistence type="inferred from homology"/>
<keyword evidence="7" id="KW-0269">Exonuclease</keyword>
<evidence type="ECO:0000259" key="10">
    <source>
        <dbReference type="SMART" id="SM00357"/>
    </source>
</evidence>
<comment type="subcellular location">
    <subcellularLocation>
        <location evidence="2">Cytoplasm</location>
    </subcellularLocation>
</comment>
<dbReference type="PANTHER" id="PTHR23355">
    <property type="entry name" value="RIBONUCLEASE"/>
    <property type="match status" value="1"/>
</dbReference>
<organism evidence="12 13">
    <name type="scientific">Buchnera aphidicola subsp. Melaphis rhois</name>
    <dbReference type="NCBI Taxonomy" id="118103"/>
    <lineage>
        <taxon>Bacteria</taxon>
        <taxon>Pseudomonadati</taxon>
        <taxon>Pseudomonadota</taxon>
        <taxon>Gammaproteobacteria</taxon>
        <taxon>Enterobacterales</taxon>
        <taxon>Erwiniaceae</taxon>
        <taxon>Buchnera</taxon>
    </lineage>
</organism>
<dbReference type="HAMAP" id="MF_01036">
    <property type="entry name" value="RNase_II"/>
    <property type="match status" value="1"/>
</dbReference>
<gene>
    <name evidence="12" type="ORF">D9V73_01260</name>
</gene>
<dbReference type="NCBIfam" id="TIGR02062">
    <property type="entry name" value="RNase_B"/>
    <property type="match status" value="1"/>
</dbReference>
<dbReference type="Pfam" id="PF00773">
    <property type="entry name" value="RNB"/>
    <property type="match status" value="1"/>
</dbReference>
<dbReference type="EMBL" id="CP033004">
    <property type="protein sequence ID" value="QCI23275.1"/>
    <property type="molecule type" value="Genomic_DNA"/>
</dbReference>
<dbReference type="InterPro" id="IPR013223">
    <property type="entry name" value="RNase_B_OB_dom"/>
</dbReference>
<comment type="similarity">
    <text evidence="3">Belongs to the RNR ribonuclease family. RNase II subfamily.</text>
</comment>
<dbReference type="EC" id="3.1.13.1" evidence="9"/>
<accession>A0A4D6YG17</accession>
<dbReference type="Gene3D" id="2.40.50.140">
    <property type="entry name" value="Nucleic acid-binding proteins"/>
    <property type="match status" value="2"/>
</dbReference>
<dbReference type="Gene3D" id="2.40.50.640">
    <property type="match status" value="1"/>
</dbReference>
<dbReference type="NCBIfam" id="NF003455">
    <property type="entry name" value="PRK05054.1"/>
    <property type="match status" value="1"/>
</dbReference>
<dbReference type="AlphaFoldDB" id="A0A4D6YG17"/>
<dbReference type="InterPro" id="IPR022966">
    <property type="entry name" value="RNase_II/R_CS"/>
</dbReference>
<dbReference type="GO" id="GO:0005829">
    <property type="term" value="C:cytosol"/>
    <property type="evidence" value="ECO:0007669"/>
    <property type="project" value="UniProtKB-ARBA"/>
</dbReference>
<dbReference type="GO" id="GO:0006402">
    <property type="term" value="P:mRNA catabolic process"/>
    <property type="evidence" value="ECO:0007669"/>
    <property type="project" value="TreeGrafter"/>
</dbReference>
<feature type="domain" description="RNB" evidence="11">
    <location>
        <begin position="171"/>
        <end position="500"/>
    </location>
</feature>
<dbReference type="RefSeq" id="WP_158336773.1">
    <property type="nucleotide sequence ID" value="NZ_CP033004.1"/>
</dbReference>
<dbReference type="GO" id="GO:0003723">
    <property type="term" value="F:RNA binding"/>
    <property type="evidence" value="ECO:0007669"/>
    <property type="project" value="UniProtKB-KW"/>
</dbReference>
<feature type="domain" description="Cold-shock" evidence="10">
    <location>
        <begin position="4"/>
        <end position="60"/>
    </location>
</feature>
<dbReference type="InterPro" id="IPR011804">
    <property type="entry name" value="RNase_II"/>
</dbReference>
<dbReference type="InterPro" id="IPR011129">
    <property type="entry name" value="CSD"/>
</dbReference>
<evidence type="ECO:0000313" key="12">
    <source>
        <dbReference type="EMBL" id="QCI23275.1"/>
    </source>
</evidence>
<keyword evidence="8" id="KW-0694">RNA-binding</keyword>
<evidence type="ECO:0000256" key="5">
    <source>
        <dbReference type="ARBA" id="ARBA00022722"/>
    </source>
</evidence>